<accession>A0A1G9J602</accession>
<feature type="transmembrane region" description="Helical" evidence="10">
    <location>
        <begin position="393"/>
        <end position="413"/>
    </location>
</feature>
<dbReference type="PANTHER" id="PTHR43823">
    <property type="entry name" value="SPORULATION PROTEIN YKVU"/>
    <property type="match status" value="1"/>
</dbReference>
<feature type="transmembrane region" description="Helical" evidence="10">
    <location>
        <begin position="419"/>
        <end position="439"/>
    </location>
</feature>
<proteinExistence type="inferred from homology"/>
<keyword evidence="12" id="KW-1185">Reference proteome</keyword>
<comment type="similarity">
    <text evidence="2">Belongs to the multi antimicrobial extrusion (MATE) (TC 2.A.66.1) family. MepA subfamily.</text>
</comment>
<dbReference type="Pfam" id="PF01554">
    <property type="entry name" value="MatE"/>
    <property type="match status" value="2"/>
</dbReference>
<dbReference type="CDD" id="cd13143">
    <property type="entry name" value="MATE_MepA_like"/>
    <property type="match status" value="1"/>
</dbReference>
<feature type="transmembrane region" description="Helical" evidence="10">
    <location>
        <begin position="272"/>
        <end position="295"/>
    </location>
</feature>
<dbReference type="Proteomes" id="UP000199068">
    <property type="component" value="Unassembled WGS sequence"/>
</dbReference>
<dbReference type="RefSeq" id="WP_092722535.1">
    <property type="nucleotide sequence ID" value="NZ_FNGW01000001.1"/>
</dbReference>
<feature type="transmembrane region" description="Helical" evidence="10">
    <location>
        <begin position="95"/>
        <end position="118"/>
    </location>
</feature>
<sequence>MKSKGDLKEEKISILLLKYSIPAILAMMVTSMYNTVDRAFIGSIKDVGALAISGLGVTMPLFTILGAFCVGIAIGGSTNISIKLGEGNKEDAEKILGSTVALEVSVAIVIMLVGMFFLEDILYVFGASSETINYAKDYMSVIFFGSWFNLPGFALNSAIRAEGNPKLAANMMIISCVLNLVLDPIFIFVFNMGIKGAAIGTIMCQLLVCIWSVYYFTLGKSNLKLKAKNIKIKKKFFKAIILIALTPFFMELASGFIHLVTNRVLKTYGGDLAIGAMTTITSIYLIFLMPVFGISQGMQTIIAYNYGAQEHNRAKSALLMSMIAGLIILGIGFILIQTIPHNLVAIFTNNSELSNIAINGIKIYTVMLPSIGISILGAVYFQSIGSAKVSVVLSLLRQVIILIPVITILPRLYGLNGVWASQPISDLLAMAIVCIFLINEFKKEKYKKKVLS</sequence>
<feature type="transmembrane region" description="Helical" evidence="10">
    <location>
        <begin position="167"/>
        <end position="190"/>
    </location>
</feature>
<evidence type="ECO:0000256" key="9">
    <source>
        <dbReference type="ARBA" id="ARBA00023251"/>
    </source>
</evidence>
<evidence type="ECO:0000256" key="2">
    <source>
        <dbReference type="ARBA" id="ARBA00008417"/>
    </source>
</evidence>
<keyword evidence="5" id="KW-1003">Cell membrane</keyword>
<evidence type="ECO:0000256" key="3">
    <source>
        <dbReference type="ARBA" id="ARBA00022106"/>
    </source>
</evidence>
<dbReference type="GO" id="GO:0015297">
    <property type="term" value="F:antiporter activity"/>
    <property type="evidence" value="ECO:0007669"/>
    <property type="project" value="InterPro"/>
</dbReference>
<evidence type="ECO:0000256" key="4">
    <source>
        <dbReference type="ARBA" id="ARBA00022448"/>
    </source>
</evidence>
<dbReference type="InterPro" id="IPR051327">
    <property type="entry name" value="MATE_MepA_subfamily"/>
</dbReference>
<evidence type="ECO:0000256" key="10">
    <source>
        <dbReference type="SAM" id="Phobius"/>
    </source>
</evidence>
<feature type="transmembrane region" description="Helical" evidence="10">
    <location>
        <begin position="239"/>
        <end position="260"/>
    </location>
</feature>
<evidence type="ECO:0000256" key="7">
    <source>
        <dbReference type="ARBA" id="ARBA00022989"/>
    </source>
</evidence>
<dbReference type="AlphaFoldDB" id="A0A1G9J602"/>
<dbReference type="GO" id="GO:0042910">
    <property type="term" value="F:xenobiotic transmembrane transporter activity"/>
    <property type="evidence" value="ECO:0007669"/>
    <property type="project" value="InterPro"/>
</dbReference>
<evidence type="ECO:0000256" key="8">
    <source>
        <dbReference type="ARBA" id="ARBA00023136"/>
    </source>
</evidence>
<organism evidence="11 12">
    <name type="scientific">Romboutsia lituseburensis DSM 797</name>
    <dbReference type="NCBI Taxonomy" id="1121325"/>
    <lineage>
        <taxon>Bacteria</taxon>
        <taxon>Bacillati</taxon>
        <taxon>Bacillota</taxon>
        <taxon>Clostridia</taxon>
        <taxon>Peptostreptococcales</taxon>
        <taxon>Peptostreptococcaceae</taxon>
        <taxon>Romboutsia</taxon>
    </lineage>
</organism>
<evidence type="ECO:0000256" key="1">
    <source>
        <dbReference type="ARBA" id="ARBA00004651"/>
    </source>
</evidence>
<reference evidence="11 12" key="1">
    <citation type="submission" date="2016-10" db="EMBL/GenBank/DDBJ databases">
        <authorList>
            <person name="de Groot N.N."/>
        </authorList>
    </citation>
    <scope>NUCLEOTIDE SEQUENCE [LARGE SCALE GENOMIC DNA]</scope>
    <source>
        <strain evidence="11 12">DSM 797</strain>
    </source>
</reference>
<keyword evidence="8 10" id="KW-0472">Membrane</keyword>
<dbReference type="EMBL" id="FNGW01000001">
    <property type="protein sequence ID" value="SDL32712.1"/>
    <property type="molecule type" value="Genomic_DNA"/>
</dbReference>
<dbReference type="PANTHER" id="PTHR43823:SF3">
    <property type="entry name" value="MULTIDRUG EXPORT PROTEIN MEPA"/>
    <property type="match status" value="1"/>
</dbReference>
<dbReference type="PIRSF" id="PIRSF006603">
    <property type="entry name" value="DinF"/>
    <property type="match status" value="1"/>
</dbReference>
<evidence type="ECO:0000256" key="6">
    <source>
        <dbReference type="ARBA" id="ARBA00022692"/>
    </source>
</evidence>
<dbReference type="InterPro" id="IPR002528">
    <property type="entry name" value="MATE_fam"/>
</dbReference>
<protein>
    <recommendedName>
        <fullName evidence="3">Multidrug export protein MepA</fullName>
    </recommendedName>
</protein>
<keyword evidence="9" id="KW-0046">Antibiotic resistance</keyword>
<gene>
    <name evidence="11" type="ORF">SAMN04515677_101514</name>
</gene>
<evidence type="ECO:0000313" key="11">
    <source>
        <dbReference type="EMBL" id="SDL32712.1"/>
    </source>
</evidence>
<dbReference type="GO" id="GO:0005886">
    <property type="term" value="C:plasma membrane"/>
    <property type="evidence" value="ECO:0007669"/>
    <property type="project" value="UniProtKB-SubCell"/>
</dbReference>
<feature type="transmembrane region" description="Helical" evidence="10">
    <location>
        <begin position="50"/>
        <end position="74"/>
    </location>
</feature>
<keyword evidence="6 10" id="KW-0812">Transmembrane</keyword>
<dbReference type="InterPro" id="IPR045070">
    <property type="entry name" value="MATE_MepA-like"/>
</dbReference>
<dbReference type="NCBIfam" id="TIGR00797">
    <property type="entry name" value="matE"/>
    <property type="match status" value="1"/>
</dbReference>
<feature type="transmembrane region" description="Helical" evidence="10">
    <location>
        <begin position="138"/>
        <end position="155"/>
    </location>
</feature>
<feature type="transmembrane region" description="Helical" evidence="10">
    <location>
        <begin position="356"/>
        <end position="381"/>
    </location>
</feature>
<dbReference type="STRING" id="1121325.SAMN04515677_101514"/>
<keyword evidence="4" id="KW-0813">Transport</keyword>
<dbReference type="GO" id="GO:0046677">
    <property type="term" value="P:response to antibiotic"/>
    <property type="evidence" value="ECO:0007669"/>
    <property type="project" value="UniProtKB-KW"/>
</dbReference>
<feature type="transmembrane region" description="Helical" evidence="10">
    <location>
        <begin position="316"/>
        <end position="336"/>
    </location>
</feature>
<feature type="transmembrane region" description="Helical" evidence="10">
    <location>
        <begin position="12"/>
        <end position="30"/>
    </location>
</feature>
<dbReference type="InterPro" id="IPR048279">
    <property type="entry name" value="MdtK-like"/>
</dbReference>
<evidence type="ECO:0000256" key="5">
    <source>
        <dbReference type="ARBA" id="ARBA00022475"/>
    </source>
</evidence>
<comment type="subcellular location">
    <subcellularLocation>
        <location evidence="1">Cell membrane</location>
        <topology evidence="1">Multi-pass membrane protein</topology>
    </subcellularLocation>
</comment>
<feature type="transmembrane region" description="Helical" evidence="10">
    <location>
        <begin position="196"/>
        <end position="218"/>
    </location>
</feature>
<keyword evidence="7 10" id="KW-1133">Transmembrane helix</keyword>
<evidence type="ECO:0000313" key="12">
    <source>
        <dbReference type="Proteomes" id="UP000199068"/>
    </source>
</evidence>
<name>A0A1G9J602_9FIRM</name>